<dbReference type="RefSeq" id="XP_026725681.1">
    <property type="nucleotide sequence ID" value="XM_026869880.1"/>
</dbReference>
<dbReference type="InterPro" id="IPR029058">
    <property type="entry name" value="AB_hydrolase_fold"/>
</dbReference>
<evidence type="ECO:0000259" key="10">
    <source>
        <dbReference type="Pfam" id="PF04083"/>
    </source>
</evidence>
<keyword evidence="3 7" id="KW-0378">Hydrolase</keyword>
<dbReference type="Proteomes" id="UP000322000">
    <property type="component" value="Chromosome 3"/>
</dbReference>
<dbReference type="GeneID" id="113492399"/>
<keyword evidence="6" id="KW-0325">Glycoprotein</keyword>
<feature type="domain" description="Serine aminopeptidase S33" evidence="11">
    <location>
        <begin position="121"/>
        <end position="236"/>
    </location>
</feature>
<feature type="active site" description="Nucleophile" evidence="8">
    <location>
        <position position="192"/>
    </location>
</feature>
<evidence type="ECO:0000256" key="8">
    <source>
        <dbReference type="PIRSR" id="PIRSR000862-1"/>
    </source>
</evidence>
<dbReference type="GO" id="GO:0016042">
    <property type="term" value="P:lipid catabolic process"/>
    <property type="evidence" value="ECO:0007669"/>
    <property type="project" value="UniProtKB-KW"/>
</dbReference>
<evidence type="ECO:0000313" key="13">
    <source>
        <dbReference type="RefSeq" id="XP_026725681.1"/>
    </source>
</evidence>
<feature type="signal peptide" evidence="9">
    <location>
        <begin position="1"/>
        <end position="24"/>
    </location>
</feature>
<name>A0A7E5VBL5_TRINI</name>
<dbReference type="GO" id="GO:0016788">
    <property type="term" value="F:hydrolase activity, acting on ester bonds"/>
    <property type="evidence" value="ECO:0007669"/>
    <property type="project" value="InterPro"/>
</dbReference>
<dbReference type="InterPro" id="IPR006693">
    <property type="entry name" value="AB_hydrolase_lipase"/>
</dbReference>
<sequence length="425" mass="48496">MKLLQYVFIIVVFLYLLLSTQCLAENVIVNQFKFDPLGAMKELAEVIDILNSKQSTHPDVHLNITQLVEKYGYPVQEYKVTTEDGYVLTMFRIEKKGPPVLLMHGILLSADDWVIAGPDDGLAYILASSGYDVWMGNARGNKYSRQHESISPEDSKFWEFSWNEIGVNDLPAMIDFVLETTSEKQLAYIGHSQGTTSFFVMCSEKPEYNQKISIMIALAPIAAIPNAKSPLARILAPYHYYANVLVKLFKIHEVLPMPVEYQYMENPVCEIGNGIICSTVLFMFTGFDYEQINQTNLPVIFSHTPSGSSAQQFIHYLQIINSGVFRKFDYGDNKNQAIYGSSKPPKYRLELVKAPVALFYSENDWFSDVEDVTNLQNKLPNVKEMYLVPFKKFNHADFLWAKDVKRLVYARITDVLKDSKSMKTI</sequence>
<keyword evidence="2 9" id="KW-0732">Signal</keyword>
<evidence type="ECO:0000256" key="5">
    <source>
        <dbReference type="ARBA" id="ARBA00023098"/>
    </source>
</evidence>
<feature type="active site" description="Charge relay system" evidence="8">
    <location>
        <position position="364"/>
    </location>
</feature>
<keyword evidence="4 7" id="KW-0442">Lipid degradation</keyword>
<accession>A0A7E5VBL5</accession>
<feature type="active site" description="Charge relay system" evidence="8">
    <location>
        <position position="395"/>
    </location>
</feature>
<evidence type="ECO:0000256" key="9">
    <source>
        <dbReference type="SAM" id="SignalP"/>
    </source>
</evidence>
<dbReference type="PIRSF" id="PIRSF000862">
    <property type="entry name" value="Steryl_ester_lip"/>
    <property type="match status" value="1"/>
</dbReference>
<evidence type="ECO:0000256" key="3">
    <source>
        <dbReference type="ARBA" id="ARBA00022801"/>
    </source>
</evidence>
<dbReference type="AlphaFoldDB" id="A0A7E5VBL5"/>
<protein>
    <recommendedName>
        <fullName evidence="7">Lipase</fullName>
    </recommendedName>
</protein>
<dbReference type="Pfam" id="PF12146">
    <property type="entry name" value="Hydrolase_4"/>
    <property type="match status" value="1"/>
</dbReference>
<proteinExistence type="inferred from homology"/>
<keyword evidence="5" id="KW-0443">Lipid metabolism</keyword>
<dbReference type="KEGG" id="tnl:113492399"/>
<dbReference type="OrthoDB" id="9974421at2759"/>
<evidence type="ECO:0000256" key="2">
    <source>
        <dbReference type="ARBA" id="ARBA00022729"/>
    </source>
</evidence>
<comment type="similarity">
    <text evidence="1 7">Belongs to the AB hydrolase superfamily. Lipase family.</text>
</comment>
<dbReference type="Gene3D" id="3.40.50.1820">
    <property type="entry name" value="alpha/beta hydrolase"/>
    <property type="match status" value="1"/>
</dbReference>
<dbReference type="FunFam" id="3.40.50.1820:FF:000021">
    <property type="entry name" value="Lipase"/>
    <property type="match status" value="1"/>
</dbReference>
<reference evidence="13" key="1">
    <citation type="submission" date="2025-08" db="UniProtKB">
        <authorList>
            <consortium name="RefSeq"/>
        </authorList>
    </citation>
    <scope>IDENTIFICATION</scope>
</reference>
<dbReference type="InParanoid" id="A0A7E5VBL5"/>
<evidence type="ECO:0000259" key="11">
    <source>
        <dbReference type="Pfam" id="PF12146"/>
    </source>
</evidence>
<dbReference type="PANTHER" id="PTHR11005">
    <property type="entry name" value="LYSOSOMAL ACID LIPASE-RELATED"/>
    <property type="match status" value="1"/>
</dbReference>
<dbReference type="Pfam" id="PF04083">
    <property type="entry name" value="Abhydro_lipase"/>
    <property type="match status" value="1"/>
</dbReference>
<gene>
    <name evidence="13" type="primary">LOC113492399</name>
</gene>
<evidence type="ECO:0000256" key="1">
    <source>
        <dbReference type="ARBA" id="ARBA00010701"/>
    </source>
</evidence>
<evidence type="ECO:0000256" key="7">
    <source>
        <dbReference type="PIRNR" id="PIRNR000862"/>
    </source>
</evidence>
<evidence type="ECO:0000313" key="12">
    <source>
        <dbReference type="Proteomes" id="UP000322000"/>
    </source>
</evidence>
<organism evidence="12 13">
    <name type="scientific">Trichoplusia ni</name>
    <name type="common">Cabbage looper</name>
    <dbReference type="NCBI Taxonomy" id="7111"/>
    <lineage>
        <taxon>Eukaryota</taxon>
        <taxon>Metazoa</taxon>
        <taxon>Ecdysozoa</taxon>
        <taxon>Arthropoda</taxon>
        <taxon>Hexapoda</taxon>
        <taxon>Insecta</taxon>
        <taxon>Pterygota</taxon>
        <taxon>Neoptera</taxon>
        <taxon>Endopterygota</taxon>
        <taxon>Lepidoptera</taxon>
        <taxon>Glossata</taxon>
        <taxon>Ditrysia</taxon>
        <taxon>Noctuoidea</taxon>
        <taxon>Noctuidae</taxon>
        <taxon>Plusiinae</taxon>
        <taxon>Trichoplusia</taxon>
    </lineage>
</organism>
<dbReference type="InterPro" id="IPR025483">
    <property type="entry name" value="Lipase_euk"/>
</dbReference>
<dbReference type="InterPro" id="IPR022742">
    <property type="entry name" value="Hydrolase_4"/>
</dbReference>
<evidence type="ECO:0000256" key="4">
    <source>
        <dbReference type="ARBA" id="ARBA00022963"/>
    </source>
</evidence>
<dbReference type="SUPFAM" id="SSF53474">
    <property type="entry name" value="alpha/beta-Hydrolases"/>
    <property type="match status" value="1"/>
</dbReference>
<keyword evidence="12" id="KW-1185">Reference proteome</keyword>
<evidence type="ECO:0000256" key="6">
    <source>
        <dbReference type="ARBA" id="ARBA00023180"/>
    </source>
</evidence>
<feature type="chain" id="PRO_5028917510" description="Lipase" evidence="9">
    <location>
        <begin position="25"/>
        <end position="425"/>
    </location>
</feature>
<feature type="domain" description="Partial AB-hydrolase lipase" evidence="10">
    <location>
        <begin position="64"/>
        <end position="116"/>
    </location>
</feature>